<reference evidence="2" key="1">
    <citation type="journal article" date="2019" name="Sci. Rep.">
        <title>Draft genome of Tanacetum cinerariifolium, the natural source of mosquito coil.</title>
        <authorList>
            <person name="Yamashiro T."/>
            <person name="Shiraishi A."/>
            <person name="Satake H."/>
            <person name="Nakayama K."/>
        </authorList>
    </citation>
    <scope>NUCLEOTIDE SEQUENCE</scope>
</reference>
<proteinExistence type="predicted"/>
<evidence type="ECO:0000256" key="1">
    <source>
        <dbReference type="SAM" id="MobiDB-lite"/>
    </source>
</evidence>
<protein>
    <submittedName>
        <fullName evidence="2">Uncharacterized protein</fullName>
    </submittedName>
</protein>
<gene>
    <name evidence="2" type="ORF">Tci_008159</name>
</gene>
<evidence type="ECO:0000313" key="2">
    <source>
        <dbReference type="EMBL" id="GEU36181.1"/>
    </source>
</evidence>
<sequence>MGNVKKSVAERTRHKRQYGRRIKERQMQSRESKVVLSKALEASLVVIECSRTKSDEHITSNSSGTYITHVVDADIIPVNDQESSAKVHLTAQHNVLANEQQQTDQSEPSYDTYLLEKMNSHAKVQSPKSRNNIKPVKKIPNINKSERWISKGYRFSPNKSSAVHEKPNTPRSCLRWKPTGRIFKTAGLSSGLALHRQMASADNTSGPAPQRKKGVRFSALYLQKKRNLLVFDHSHLHSSYFPMLIQPLSRSTSGLVPQPPSPTPNLLPTKSDWDTVFYPLFDEYFNPPPRAVSPVPAAVAAPRAVDPASSPSSTIIDQDVP</sequence>
<accession>A0A6L2JGT9</accession>
<dbReference type="EMBL" id="BKCJ010000778">
    <property type="protein sequence ID" value="GEU36181.1"/>
    <property type="molecule type" value="Genomic_DNA"/>
</dbReference>
<dbReference type="AlphaFoldDB" id="A0A6L2JGT9"/>
<name>A0A6L2JGT9_TANCI</name>
<organism evidence="2">
    <name type="scientific">Tanacetum cinerariifolium</name>
    <name type="common">Dalmatian daisy</name>
    <name type="synonym">Chrysanthemum cinerariifolium</name>
    <dbReference type="NCBI Taxonomy" id="118510"/>
    <lineage>
        <taxon>Eukaryota</taxon>
        <taxon>Viridiplantae</taxon>
        <taxon>Streptophyta</taxon>
        <taxon>Embryophyta</taxon>
        <taxon>Tracheophyta</taxon>
        <taxon>Spermatophyta</taxon>
        <taxon>Magnoliopsida</taxon>
        <taxon>eudicotyledons</taxon>
        <taxon>Gunneridae</taxon>
        <taxon>Pentapetalae</taxon>
        <taxon>asterids</taxon>
        <taxon>campanulids</taxon>
        <taxon>Asterales</taxon>
        <taxon>Asteraceae</taxon>
        <taxon>Asteroideae</taxon>
        <taxon>Anthemideae</taxon>
        <taxon>Anthemidinae</taxon>
        <taxon>Tanacetum</taxon>
    </lineage>
</organism>
<feature type="compositionally biased region" description="Low complexity" evidence="1">
    <location>
        <begin position="296"/>
        <end position="313"/>
    </location>
</feature>
<feature type="region of interest" description="Disordered" evidence="1">
    <location>
        <begin position="296"/>
        <end position="321"/>
    </location>
</feature>
<comment type="caution">
    <text evidence="2">The sequence shown here is derived from an EMBL/GenBank/DDBJ whole genome shotgun (WGS) entry which is preliminary data.</text>
</comment>
<feature type="region of interest" description="Disordered" evidence="1">
    <location>
        <begin position="1"/>
        <end position="30"/>
    </location>
</feature>
<feature type="compositionally biased region" description="Basic residues" evidence="1">
    <location>
        <begin position="12"/>
        <end position="23"/>
    </location>
</feature>